<evidence type="ECO:0000256" key="5">
    <source>
        <dbReference type="ARBA" id="ARBA00023136"/>
    </source>
</evidence>
<feature type="transmembrane region" description="Helical" evidence="6">
    <location>
        <begin position="117"/>
        <end position="137"/>
    </location>
</feature>
<feature type="transmembrane region" description="Helical" evidence="6">
    <location>
        <begin position="20"/>
        <end position="38"/>
    </location>
</feature>
<evidence type="ECO:0000313" key="7">
    <source>
        <dbReference type="EMBL" id="OGF22498.1"/>
    </source>
</evidence>
<feature type="transmembrane region" description="Helical" evidence="6">
    <location>
        <begin position="360"/>
        <end position="379"/>
    </location>
</feature>
<feature type="transmembrane region" description="Helical" evidence="6">
    <location>
        <begin position="214"/>
        <end position="234"/>
    </location>
</feature>
<keyword evidence="4 6" id="KW-1133">Transmembrane helix</keyword>
<feature type="transmembrane region" description="Helical" evidence="6">
    <location>
        <begin position="44"/>
        <end position="63"/>
    </location>
</feature>
<organism evidence="7 8">
    <name type="scientific">Candidatus Falkowbacteria bacterium RBG_13_39_14</name>
    <dbReference type="NCBI Taxonomy" id="1797985"/>
    <lineage>
        <taxon>Bacteria</taxon>
        <taxon>Candidatus Falkowiibacteriota</taxon>
    </lineage>
</organism>
<dbReference type="InterPro" id="IPR002797">
    <property type="entry name" value="Polysacc_synth"/>
</dbReference>
<keyword evidence="2" id="KW-1003">Cell membrane</keyword>
<gene>
    <name evidence="7" type="ORF">A2Y83_05540</name>
</gene>
<feature type="transmembrane region" description="Helical" evidence="6">
    <location>
        <begin position="385"/>
        <end position="406"/>
    </location>
</feature>
<accession>A0A1F5S6Z3</accession>
<proteinExistence type="predicted"/>
<evidence type="ECO:0000256" key="2">
    <source>
        <dbReference type="ARBA" id="ARBA00022475"/>
    </source>
</evidence>
<protein>
    <submittedName>
        <fullName evidence="7">Uncharacterized protein</fullName>
    </submittedName>
</protein>
<dbReference type="STRING" id="1797985.A2Y83_05540"/>
<comment type="caution">
    <text evidence="7">The sequence shown here is derived from an EMBL/GenBank/DDBJ whole genome shotgun (WGS) entry which is preliminary data.</text>
</comment>
<evidence type="ECO:0000256" key="3">
    <source>
        <dbReference type="ARBA" id="ARBA00022692"/>
    </source>
</evidence>
<feature type="transmembrane region" description="Helical" evidence="6">
    <location>
        <begin position="325"/>
        <end position="348"/>
    </location>
</feature>
<feature type="transmembrane region" description="Helical" evidence="6">
    <location>
        <begin position="445"/>
        <end position="463"/>
    </location>
</feature>
<reference evidence="7 8" key="1">
    <citation type="journal article" date="2016" name="Nat. Commun.">
        <title>Thousands of microbial genomes shed light on interconnected biogeochemical processes in an aquifer system.</title>
        <authorList>
            <person name="Anantharaman K."/>
            <person name="Brown C.T."/>
            <person name="Hug L.A."/>
            <person name="Sharon I."/>
            <person name="Castelle C.J."/>
            <person name="Probst A.J."/>
            <person name="Thomas B.C."/>
            <person name="Singh A."/>
            <person name="Wilkins M.J."/>
            <person name="Karaoz U."/>
            <person name="Brodie E.L."/>
            <person name="Williams K.H."/>
            <person name="Hubbard S.S."/>
            <person name="Banfield J.F."/>
        </authorList>
    </citation>
    <scope>NUCLEOTIDE SEQUENCE [LARGE SCALE GENOMIC DNA]</scope>
</reference>
<comment type="subcellular location">
    <subcellularLocation>
        <location evidence="1">Cell membrane</location>
        <topology evidence="1">Multi-pass membrane protein</topology>
    </subcellularLocation>
</comment>
<evidence type="ECO:0000256" key="4">
    <source>
        <dbReference type="ARBA" id="ARBA00022989"/>
    </source>
</evidence>
<dbReference type="InterPro" id="IPR050833">
    <property type="entry name" value="Poly_Biosynth_Transport"/>
</dbReference>
<dbReference type="PANTHER" id="PTHR30250:SF11">
    <property type="entry name" value="O-ANTIGEN TRANSPORTER-RELATED"/>
    <property type="match status" value="1"/>
</dbReference>
<feature type="transmembrane region" description="Helical" evidence="6">
    <location>
        <begin position="293"/>
        <end position="313"/>
    </location>
</feature>
<dbReference type="GO" id="GO:0005886">
    <property type="term" value="C:plasma membrane"/>
    <property type="evidence" value="ECO:0007669"/>
    <property type="project" value="UniProtKB-SubCell"/>
</dbReference>
<evidence type="ECO:0000256" key="6">
    <source>
        <dbReference type="SAM" id="Phobius"/>
    </source>
</evidence>
<dbReference type="EMBL" id="MFFS01000024">
    <property type="protein sequence ID" value="OGF22498.1"/>
    <property type="molecule type" value="Genomic_DNA"/>
</dbReference>
<dbReference type="Pfam" id="PF01943">
    <property type="entry name" value="Polysacc_synt"/>
    <property type="match status" value="1"/>
</dbReference>
<dbReference type="CDD" id="cd13128">
    <property type="entry name" value="MATE_Wzx_like"/>
    <property type="match status" value="1"/>
</dbReference>
<dbReference type="PANTHER" id="PTHR30250">
    <property type="entry name" value="PST FAMILY PREDICTED COLANIC ACID TRANSPORTER"/>
    <property type="match status" value="1"/>
</dbReference>
<feature type="transmembrane region" description="Helical" evidence="6">
    <location>
        <begin position="174"/>
        <end position="194"/>
    </location>
</feature>
<feature type="transmembrane region" description="Helical" evidence="6">
    <location>
        <begin position="149"/>
        <end position="168"/>
    </location>
</feature>
<name>A0A1F5S6Z3_9BACT</name>
<feature type="transmembrane region" description="Helical" evidence="6">
    <location>
        <begin position="84"/>
        <end position="105"/>
    </location>
</feature>
<sequence>MELSSKQIAKNTSFFTLANILQKIIAFFYVAIISRIIGPSNLGIYTYALSFTSIFGIFIDIGFEKVLIRETAKNKEKAQDFFSNILGIKLPLSFLTLVIIFLITYFQNYPPLTKGLIYISAFLMSLDSFNLSIECVLRGFQNLKYESISVVVCQIATFIIGAAGILINKNNLKILIIALLIGSLWRFLFALTILVKKYNIYPKLNYNRDILKFLFKISFPFAIAGVFLKVYSYADSVLLFNLAGEKAAGLYGLPYRAVTAFQFIPMAFMAALFPALSFFYISSKESLKKTFEIALIYLSIICLPIIFGVAVLAKEIMIRFFGPSFLPSVFALQILISNLLFIFLDFPAGTVLNACDREKVNTVLMGFAMVINIISNLILIPRYTFIGASISMIISTLFLVTFRTYYSYKIVNFDLAYVFKKIVKALIAASVMGGAVWYLKSFINFYLVIILGAIIYPVVLFLIKGIEKNDIKLVYDSIRHKA</sequence>
<feature type="transmembrane region" description="Helical" evidence="6">
    <location>
        <begin position="260"/>
        <end position="281"/>
    </location>
</feature>
<keyword evidence="5 6" id="KW-0472">Membrane</keyword>
<dbReference type="AlphaFoldDB" id="A0A1F5S6Z3"/>
<keyword evidence="3 6" id="KW-0812">Transmembrane</keyword>
<dbReference type="Proteomes" id="UP000178323">
    <property type="component" value="Unassembled WGS sequence"/>
</dbReference>
<feature type="transmembrane region" description="Helical" evidence="6">
    <location>
        <begin position="418"/>
        <end position="439"/>
    </location>
</feature>
<evidence type="ECO:0000313" key="8">
    <source>
        <dbReference type="Proteomes" id="UP000178323"/>
    </source>
</evidence>
<evidence type="ECO:0000256" key="1">
    <source>
        <dbReference type="ARBA" id="ARBA00004651"/>
    </source>
</evidence>